<keyword evidence="4" id="KW-1185">Reference proteome</keyword>
<comment type="caution">
    <text evidence="3">The sequence shown here is derived from an EMBL/GenBank/DDBJ whole genome shotgun (WGS) entry which is preliminary data.</text>
</comment>
<dbReference type="InterPro" id="IPR050902">
    <property type="entry name" value="ABC_Transporter_SBP"/>
</dbReference>
<evidence type="ECO:0000256" key="1">
    <source>
        <dbReference type="ARBA" id="ARBA00022729"/>
    </source>
</evidence>
<dbReference type="PANTHER" id="PTHR30535:SF34">
    <property type="entry name" value="MOLYBDATE-BINDING PROTEIN MOLA"/>
    <property type="match status" value="1"/>
</dbReference>
<dbReference type="PANTHER" id="PTHR30535">
    <property type="entry name" value="VITAMIN B12-BINDING PROTEIN"/>
    <property type="match status" value="1"/>
</dbReference>
<sequence length="254" mass="29547">MIIQDQLGRKVELDKVPERIISLVPSQTELLVDLGLIDQIVGITNFCVHPKELKNIKTSVGGTKKVNFRKIRDLKPDIFFCNKEENTPEMIEELQKIAPVHISDVSNLKEAYKMISQYGHIFSRELAAQEIIDTIEKKVLKMKELKRPRKRVAYFIWKKPFMVAGRNNFIDAMLALNNLENVIQKSRYPVVDLKELPQIDLCLLSTEPFPFSEKDKKNFNSLNCQIEIVNGEYFSWYGSRLIKAMDYFKNLNIH</sequence>
<keyword evidence="1" id="KW-0732">Signal</keyword>
<dbReference type="InterPro" id="IPR054828">
    <property type="entry name" value="Vit_B12_bind_prot"/>
</dbReference>
<dbReference type="EMBL" id="JBHUOJ010000022">
    <property type="protein sequence ID" value="MFD2833689.1"/>
    <property type="molecule type" value="Genomic_DNA"/>
</dbReference>
<proteinExistence type="predicted"/>
<accession>A0ABW5X5I1</accession>
<protein>
    <submittedName>
        <fullName evidence="3">ABC transporter substrate-binding protein</fullName>
    </submittedName>
</protein>
<evidence type="ECO:0000259" key="2">
    <source>
        <dbReference type="PROSITE" id="PS50983"/>
    </source>
</evidence>
<dbReference type="SUPFAM" id="SSF53807">
    <property type="entry name" value="Helical backbone' metal receptor"/>
    <property type="match status" value="1"/>
</dbReference>
<dbReference type="NCBIfam" id="NF038402">
    <property type="entry name" value="TroA_like"/>
    <property type="match status" value="1"/>
</dbReference>
<gene>
    <name evidence="3" type="ORF">ACFSYS_10350</name>
</gene>
<dbReference type="InterPro" id="IPR002491">
    <property type="entry name" value="ABC_transptr_periplasmic_BD"/>
</dbReference>
<dbReference type="Proteomes" id="UP001597438">
    <property type="component" value="Unassembled WGS sequence"/>
</dbReference>
<dbReference type="Pfam" id="PF01497">
    <property type="entry name" value="Peripla_BP_2"/>
    <property type="match status" value="1"/>
</dbReference>
<organism evidence="3 4">
    <name type="scientific">Christiangramia antarctica</name>
    <dbReference type="NCBI Taxonomy" id="2058158"/>
    <lineage>
        <taxon>Bacteria</taxon>
        <taxon>Pseudomonadati</taxon>
        <taxon>Bacteroidota</taxon>
        <taxon>Flavobacteriia</taxon>
        <taxon>Flavobacteriales</taxon>
        <taxon>Flavobacteriaceae</taxon>
        <taxon>Christiangramia</taxon>
    </lineage>
</organism>
<feature type="domain" description="Fe/B12 periplasmic-binding" evidence="2">
    <location>
        <begin position="19"/>
        <end position="254"/>
    </location>
</feature>
<reference evidence="4" key="1">
    <citation type="journal article" date="2019" name="Int. J. Syst. Evol. Microbiol.">
        <title>The Global Catalogue of Microorganisms (GCM) 10K type strain sequencing project: providing services to taxonomists for standard genome sequencing and annotation.</title>
        <authorList>
            <consortium name="The Broad Institute Genomics Platform"/>
            <consortium name="The Broad Institute Genome Sequencing Center for Infectious Disease"/>
            <person name="Wu L."/>
            <person name="Ma J."/>
        </authorList>
    </citation>
    <scope>NUCLEOTIDE SEQUENCE [LARGE SCALE GENOMIC DNA]</scope>
    <source>
        <strain evidence="4">KCTC 52925</strain>
    </source>
</reference>
<evidence type="ECO:0000313" key="4">
    <source>
        <dbReference type="Proteomes" id="UP001597438"/>
    </source>
</evidence>
<evidence type="ECO:0000313" key="3">
    <source>
        <dbReference type="EMBL" id="MFD2833689.1"/>
    </source>
</evidence>
<dbReference type="RefSeq" id="WP_251742985.1">
    <property type="nucleotide sequence ID" value="NZ_JBHUOJ010000022.1"/>
</dbReference>
<dbReference type="PROSITE" id="PS50983">
    <property type="entry name" value="FE_B12_PBP"/>
    <property type="match status" value="1"/>
</dbReference>
<name>A0ABW5X5I1_9FLAO</name>
<dbReference type="Gene3D" id="3.40.50.1980">
    <property type="entry name" value="Nitrogenase molybdenum iron protein domain"/>
    <property type="match status" value="2"/>
</dbReference>